<dbReference type="EMBL" id="JAYGIL010000021">
    <property type="protein sequence ID" value="MEA5404481.1"/>
    <property type="molecule type" value="Genomic_DNA"/>
</dbReference>
<accession>A0ABU5S7P3</accession>
<evidence type="ECO:0000313" key="2">
    <source>
        <dbReference type="EMBL" id="MEA5404481.1"/>
    </source>
</evidence>
<keyword evidence="3" id="KW-1185">Reference proteome</keyword>
<name>A0ABU5S7P3_9BACT</name>
<dbReference type="Proteomes" id="UP001303899">
    <property type="component" value="Unassembled WGS sequence"/>
</dbReference>
<organism evidence="2 3">
    <name type="scientific">Arcicella gelida</name>
    <dbReference type="NCBI Taxonomy" id="2984195"/>
    <lineage>
        <taxon>Bacteria</taxon>
        <taxon>Pseudomonadati</taxon>
        <taxon>Bacteroidota</taxon>
        <taxon>Cytophagia</taxon>
        <taxon>Cytophagales</taxon>
        <taxon>Flectobacillaceae</taxon>
        <taxon>Arcicella</taxon>
    </lineage>
</organism>
<sequence>MAKTHKITDTSYEVSKGSRLAEYWQGTDYQDYTPFVRPNFTFPPSILKENNAIKTLQKQFGIKDLNFGNWVTQEDRFNYVNLLVISLYDLNKVLHFNQFLGFNQLSVAFGARGKSKALAHYEPTFKIINLTRYKRDDSPKIVRLITTGGMGSFAHEYGHFLDYFAGEYLDKDNSVFALTGGISIQKDRINVGSKLRNITDDILEKIIWKTPNKVLSPYYVRLTKVVSDDETLGEYWIRRNEIFARWFEAWVSHELQLQNIENKLLAQSKYLPIVYPTKAEIVQLSPLFKQFCKEFKTRLFV</sequence>
<protein>
    <submittedName>
        <fullName evidence="2">LPD1 domain-containing protein</fullName>
    </submittedName>
</protein>
<evidence type="ECO:0000259" key="1">
    <source>
        <dbReference type="Pfam" id="PF18796"/>
    </source>
</evidence>
<dbReference type="RefSeq" id="WP_323697859.1">
    <property type="nucleotide sequence ID" value="NZ_JAYGIL010000021.1"/>
</dbReference>
<gene>
    <name evidence="2" type="ORF">VB776_16230</name>
</gene>
<proteinExistence type="predicted"/>
<feature type="domain" description="Large polyvalent protein-associated" evidence="1">
    <location>
        <begin position="231"/>
        <end position="298"/>
    </location>
</feature>
<comment type="caution">
    <text evidence="2">The sequence shown here is derived from an EMBL/GenBank/DDBJ whole genome shotgun (WGS) entry which is preliminary data.</text>
</comment>
<dbReference type="InterPro" id="IPR041047">
    <property type="entry name" value="LPD1"/>
</dbReference>
<evidence type="ECO:0000313" key="3">
    <source>
        <dbReference type="Proteomes" id="UP001303899"/>
    </source>
</evidence>
<reference evidence="2 3" key="1">
    <citation type="submission" date="2023-12" db="EMBL/GenBank/DDBJ databases">
        <title>Novel species of the genus Arcicella isolated from rivers.</title>
        <authorList>
            <person name="Lu H."/>
        </authorList>
    </citation>
    <scope>NUCLEOTIDE SEQUENCE [LARGE SCALE GENOMIC DNA]</scope>
    <source>
        <strain evidence="2 3">DC2W</strain>
    </source>
</reference>
<dbReference type="Pfam" id="PF18796">
    <property type="entry name" value="LPD1"/>
    <property type="match status" value="1"/>
</dbReference>